<dbReference type="PANTHER" id="PTHR37299:SF1">
    <property type="entry name" value="STAGE 0 SPORULATION PROTEIN A HOMOLOG"/>
    <property type="match status" value="1"/>
</dbReference>
<keyword evidence="6" id="KW-0238">DNA-binding</keyword>
<feature type="domain" description="Response regulatory" evidence="4">
    <location>
        <begin position="22"/>
        <end position="140"/>
    </location>
</feature>
<evidence type="ECO:0000256" key="2">
    <source>
        <dbReference type="ARBA" id="ARBA00024867"/>
    </source>
</evidence>
<dbReference type="CDD" id="cd00156">
    <property type="entry name" value="REC"/>
    <property type="match status" value="1"/>
</dbReference>
<dbReference type="PROSITE" id="PS50110">
    <property type="entry name" value="RESPONSE_REGULATORY"/>
    <property type="match status" value="1"/>
</dbReference>
<dbReference type="Proteomes" id="UP000285844">
    <property type="component" value="Unassembled WGS sequence"/>
</dbReference>
<dbReference type="AlphaFoldDB" id="A0A413YY49"/>
<evidence type="ECO:0000256" key="3">
    <source>
        <dbReference type="PROSITE-ProRule" id="PRU00169"/>
    </source>
</evidence>
<dbReference type="Pfam" id="PF04397">
    <property type="entry name" value="LytTR"/>
    <property type="match status" value="1"/>
</dbReference>
<dbReference type="SMART" id="SM00850">
    <property type="entry name" value="LytTR"/>
    <property type="match status" value="1"/>
</dbReference>
<sequence>MQYIINQEIFYTLSYNEENTMKIAICDDNEAELNRIRELLEIYACDKGQKFFIKCFTSSVELASTAEFEKYDIYFLDIIMPVMDGINLAREIRAFDRFSPVIFLTSSPEFAVESYTVKAFNYLLKPIIKDALYDTLDDILDTFHKERNDAYIIKNNSGIHKIYLSDIMYAEALNRKVILYLSNNEQVMSTDVFSSICDTLMTHKEFALPHRSFIVNMNYIKTIDTVRIELTNSKTIPVAQRRVSDIKKQYLDFQMEE</sequence>
<dbReference type="InterPro" id="IPR046947">
    <property type="entry name" value="LytR-like"/>
</dbReference>
<accession>A0A413YY49</accession>
<keyword evidence="3" id="KW-0597">Phosphoprotein</keyword>
<dbReference type="GO" id="GO:0003677">
    <property type="term" value="F:DNA binding"/>
    <property type="evidence" value="ECO:0007669"/>
    <property type="project" value="UniProtKB-KW"/>
</dbReference>
<dbReference type="EMBL" id="QSHM01000004">
    <property type="protein sequence ID" value="RHC13969.1"/>
    <property type="molecule type" value="Genomic_DNA"/>
</dbReference>
<gene>
    <name evidence="6" type="ORF">DW858_05735</name>
</gene>
<dbReference type="InterPro" id="IPR001789">
    <property type="entry name" value="Sig_transdc_resp-reg_receiver"/>
</dbReference>
<reference evidence="6 7" key="1">
    <citation type="submission" date="2018-08" db="EMBL/GenBank/DDBJ databases">
        <title>A genome reference for cultivated species of the human gut microbiota.</title>
        <authorList>
            <person name="Zou Y."/>
            <person name="Xue W."/>
            <person name="Luo G."/>
        </authorList>
    </citation>
    <scope>NUCLEOTIDE SEQUENCE [LARGE SCALE GENOMIC DNA]</scope>
    <source>
        <strain evidence="6 7">AM37-3BH</strain>
    </source>
</reference>
<dbReference type="Gene3D" id="3.40.50.2300">
    <property type="match status" value="1"/>
</dbReference>
<dbReference type="Pfam" id="PF00072">
    <property type="entry name" value="Response_reg"/>
    <property type="match status" value="1"/>
</dbReference>
<feature type="modified residue" description="4-aspartylphosphate" evidence="3">
    <location>
        <position position="77"/>
    </location>
</feature>
<dbReference type="InterPro" id="IPR007492">
    <property type="entry name" value="LytTR_DNA-bd_dom"/>
</dbReference>
<dbReference type="PANTHER" id="PTHR37299">
    <property type="entry name" value="TRANSCRIPTIONAL REGULATOR-RELATED"/>
    <property type="match status" value="1"/>
</dbReference>
<comment type="caution">
    <text evidence="6">The sequence shown here is derived from an EMBL/GenBank/DDBJ whole genome shotgun (WGS) entry which is preliminary data.</text>
</comment>
<dbReference type="SUPFAM" id="SSF52172">
    <property type="entry name" value="CheY-like"/>
    <property type="match status" value="1"/>
</dbReference>
<dbReference type="SMART" id="SM00448">
    <property type="entry name" value="REC"/>
    <property type="match status" value="1"/>
</dbReference>
<evidence type="ECO:0000313" key="6">
    <source>
        <dbReference type="EMBL" id="RHC13969.1"/>
    </source>
</evidence>
<dbReference type="GO" id="GO:0000156">
    <property type="term" value="F:phosphorelay response regulator activity"/>
    <property type="evidence" value="ECO:0007669"/>
    <property type="project" value="InterPro"/>
</dbReference>
<dbReference type="Gene3D" id="2.40.50.1020">
    <property type="entry name" value="LytTr DNA-binding domain"/>
    <property type="match status" value="1"/>
</dbReference>
<name>A0A413YY49_9FIRM</name>
<organism evidence="6 7">
    <name type="scientific">Lachnospira eligens</name>
    <dbReference type="NCBI Taxonomy" id="39485"/>
    <lineage>
        <taxon>Bacteria</taxon>
        <taxon>Bacillati</taxon>
        <taxon>Bacillota</taxon>
        <taxon>Clostridia</taxon>
        <taxon>Lachnospirales</taxon>
        <taxon>Lachnospiraceae</taxon>
        <taxon>Lachnospira</taxon>
    </lineage>
</organism>
<evidence type="ECO:0000313" key="7">
    <source>
        <dbReference type="Proteomes" id="UP000285844"/>
    </source>
</evidence>
<comment type="function">
    <text evidence="2">May play the central regulatory role in sporulation. It may be an element of the effector pathway responsible for the activation of sporulation genes in response to nutritional stress. Spo0A may act in concert with spo0H (a sigma factor) to control the expression of some genes that are critical to the sporulation process.</text>
</comment>
<proteinExistence type="predicted"/>
<protein>
    <recommendedName>
        <fullName evidence="1">Stage 0 sporulation protein A homolog</fullName>
    </recommendedName>
</protein>
<dbReference type="PROSITE" id="PS50930">
    <property type="entry name" value="HTH_LYTTR"/>
    <property type="match status" value="1"/>
</dbReference>
<evidence type="ECO:0000259" key="4">
    <source>
        <dbReference type="PROSITE" id="PS50110"/>
    </source>
</evidence>
<feature type="domain" description="HTH LytTR-type" evidence="5">
    <location>
        <begin position="153"/>
        <end position="252"/>
    </location>
</feature>
<evidence type="ECO:0000256" key="1">
    <source>
        <dbReference type="ARBA" id="ARBA00018672"/>
    </source>
</evidence>
<evidence type="ECO:0000259" key="5">
    <source>
        <dbReference type="PROSITE" id="PS50930"/>
    </source>
</evidence>
<dbReference type="InterPro" id="IPR011006">
    <property type="entry name" value="CheY-like_superfamily"/>
</dbReference>